<name>A0AAQ4FKM2_AMBAM</name>
<protein>
    <submittedName>
        <fullName evidence="1">Uncharacterized protein</fullName>
    </submittedName>
</protein>
<dbReference type="Proteomes" id="UP001321473">
    <property type="component" value="Unassembled WGS sequence"/>
</dbReference>
<gene>
    <name evidence="1" type="ORF">V5799_022929</name>
</gene>
<reference evidence="1 2" key="1">
    <citation type="journal article" date="2023" name="Arcadia Sci">
        <title>De novo assembly of a long-read Amblyomma americanum tick genome.</title>
        <authorList>
            <person name="Chou S."/>
            <person name="Poskanzer K.E."/>
            <person name="Rollins M."/>
            <person name="Thuy-Boun P.S."/>
        </authorList>
    </citation>
    <scope>NUCLEOTIDE SEQUENCE [LARGE SCALE GENOMIC DNA]</scope>
    <source>
        <strain evidence="1">F_SG_1</strain>
        <tissue evidence="1">Salivary glands</tissue>
    </source>
</reference>
<dbReference type="EMBL" id="JARKHS020001950">
    <property type="protein sequence ID" value="KAK8787295.1"/>
    <property type="molecule type" value="Genomic_DNA"/>
</dbReference>
<proteinExistence type="predicted"/>
<dbReference type="AlphaFoldDB" id="A0AAQ4FKM2"/>
<comment type="caution">
    <text evidence="1">The sequence shown here is derived from an EMBL/GenBank/DDBJ whole genome shotgun (WGS) entry which is preliminary data.</text>
</comment>
<accession>A0AAQ4FKM2</accession>
<evidence type="ECO:0000313" key="2">
    <source>
        <dbReference type="Proteomes" id="UP001321473"/>
    </source>
</evidence>
<sequence length="351" mass="41102">MPFLWPSRSSQLREAHQLLRPFRYFVDDYAQQRQRSVNPGWAVAEQCRWPLNVLFLVHSGIGRRRERRVLLRNTMFEPRIVKYFNWTAVFFKHDREKWPLENARVNLEVEEQGDLVDFSLSTPSIQANASRRQRDIRRTQATLDVLRWAYRHCPRAWHVVEMRDNVLPKDPFMLMRYLRDYVDPTRPLIACRLAKARRRGVGSGQDRRRGRKSWNTEASSAKVVRYCAGSPRDYKRAAATTRVLTKPALRGLYLESLAKAPRFVGDAYVTGDLALAASVGHVDFAEASERYILRKGVAPTFVTVPYTSTFVRMPSNLTLFRKEWWQTLRRGHRYYERAFNMALSVTDSCVK</sequence>
<keyword evidence="2" id="KW-1185">Reference proteome</keyword>
<evidence type="ECO:0000313" key="1">
    <source>
        <dbReference type="EMBL" id="KAK8787295.1"/>
    </source>
</evidence>
<organism evidence="1 2">
    <name type="scientific">Amblyomma americanum</name>
    <name type="common">Lone star tick</name>
    <dbReference type="NCBI Taxonomy" id="6943"/>
    <lineage>
        <taxon>Eukaryota</taxon>
        <taxon>Metazoa</taxon>
        <taxon>Ecdysozoa</taxon>
        <taxon>Arthropoda</taxon>
        <taxon>Chelicerata</taxon>
        <taxon>Arachnida</taxon>
        <taxon>Acari</taxon>
        <taxon>Parasitiformes</taxon>
        <taxon>Ixodida</taxon>
        <taxon>Ixodoidea</taxon>
        <taxon>Ixodidae</taxon>
        <taxon>Amblyomminae</taxon>
        <taxon>Amblyomma</taxon>
    </lineage>
</organism>